<evidence type="ECO:0000313" key="3">
    <source>
        <dbReference type="Proteomes" id="UP000298616"/>
    </source>
</evidence>
<dbReference type="RefSeq" id="WP_137091398.1">
    <property type="nucleotide sequence ID" value="NZ_CP028923.1"/>
</dbReference>
<gene>
    <name evidence="2" type="ORF">DCC35_14135</name>
</gene>
<dbReference type="KEGG" id="fpf:DCC35_14135"/>
<dbReference type="AlphaFoldDB" id="A0A4D7JLP2"/>
<keyword evidence="2" id="KW-0489">Methyltransferase</keyword>
<dbReference type="Proteomes" id="UP000298616">
    <property type="component" value="Chromosome"/>
</dbReference>
<sequence length="211" mass="24756">MSIEKAYNSWADQYDSNDNKTRDLDAKATIETLSKYRFTNVLELGCGTGKNTQWLLTKAERIIGLDFSLEMLNHAKRKITDRRVEFKLADLTKEWDIENQFADLVTSSLTLEHIDDLNHIFNQAYQKLSENGIFFISELHPFKQYTGSKAKYKTESGEEELEVYTHHLSDYLDNALRNGFKLLVVNEWFDDKTRNELPRLVTFVFNKRIKK</sequence>
<dbReference type="GO" id="GO:0008757">
    <property type="term" value="F:S-adenosylmethionine-dependent methyltransferase activity"/>
    <property type="evidence" value="ECO:0007669"/>
    <property type="project" value="InterPro"/>
</dbReference>
<keyword evidence="2" id="KW-0808">Transferase</keyword>
<proteinExistence type="predicted"/>
<dbReference type="CDD" id="cd02440">
    <property type="entry name" value="AdoMet_MTases"/>
    <property type="match status" value="1"/>
</dbReference>
<reference evidence="2 3" key="1">
    <citation type="submission" date="2018-04" db="EMBL/GenBank/DDBJ databases">
        <title>Complete genome uncultured novel isolate.</title>
        <authorList>
            <person name="Merlino G."/>
        </authorList>
    </citation>
    <scope>NUCLEOTIDE SEQUENCE [LARGE SCALE GENOMIC DNA]</scope>
    <source>
        <strain evidence="3">R1DC9</strain>
    </source>
</reference>
<dbReference type="PANTHER" id="PTHR43861">
    <property type="entry name" value="TRANS-ACONITATE 2-METHYLTRANSFERASE-RELATED"/>
    <property type="match status" value="1"/>
</dbReference>
<name>A0A4D7JLP2_9BACT</name>
<dbReference type="InterPro" id="IPR029063">
    <property type="entry name" value="SAM-dependent_MTases_sf"/>
</dbReference>
<dbReference type="InterPro" id="IPR013216">
    <property type="entry name" value="Methyltransf_11"/>
</dbReference>
<dbReference type="EMBL" id="CP028923">
    <property type="protein sequence ID" value="QCK15803.1"/>
    <property type="molecule type" value="Genomic_DNA"/>
</dbReference>
<keyword evidence="3" id="KW-1185">Reference proteome</keyword>
<dbReference type="OrthoDB" id="597202at2"/>
<evidence type="ECO:0000259" key="1">
    <source>
        <dbReference type="Pfam" id="PF08241"/>
    </source>
</evidence>
<accession>A0A4D7JLP2</accession>
<dbReference type="GO" id="GO:0032259">
    <property type="term" value="P:methylation"/>
    <property type="evidence" value="ECO:0007669"/>
    <property type="project" value="UniProtKB-KW"/>
</dbReference>
<evidence type="ECO:0000313" key="2">
    <source>
        <dbReference type="EMBL" id="QCK15803.1"/>
    </source>
</evidence>
<dbReference type="Pfam" id="PF08241">
    <property type="entry name" value="Methyltransf_11"/>
    <property type="match status" value="1"/>
</dbReference>
<protein>
    <submittedName>
        <fullName evidence="2">SAM-dependent methyltransferase</fullName>
    </submittedName>
</protein>
<dbReference type="Gene3D" id="3.40.50.150">
    <property type="entry name" value="Vaccinia Virus protein VP39"/>
    <property type="match status" value="1"/>
</dbReference>
<dbReference type="SUPFAM" id="SSF53335">
    <property type="entry name" value="S-adenosyl-L-methionine-dependent methyltransferases"/>
    <property type="match status" value="1"/>
</dbReference>
<organism evidence="2 3">
    <name type="scientific">Mangrovivirga cuniculi</name>
    <dbReference type="NCBI Taxonomy" id="2715131"/>
    <lineage>
        <taxon>Bacteria</taxon>
        <taxon>Pseudomonadati</taxon>
        <taxon>Bacteroidota</taxon>
        <taxon>Cytophagia</taxon>
        <taxon>Cytophagales</taxon>
        <taxon>Mangrovivirgaceae</taxon>
        <taxon>Mangrovivirga</taxon>
    </lineage>
</organism>
<dbReference type="PANTHER" id="PTHR43861:SF1">
    <property type="entry name" value="TRANS-ACONITATE 2-METHYLTRANSFERASE"/>
    <property type="match status" value="1"/>
</dbReference>
<feature type="domain" description="Methyltransferase type 11" evidence="1">
    <location>
        <begin position="42"/>
        <end position="136"/>
    </location>
</feature>